<reference evidence="2" key="1">
    <citation type="submission" date="2012-01" db="EMBL/GenBank/DDBJ databases">
        <authorList>
            <person name="Summers A.O."/>
            <person name="Wireman J."/>
        </authorList>
    </citation>
    <scope>NUCLEOTIDE SEQUENCE</scope>
    <source>
        <strain evidence="2">PT14</strain>
        <plasmid evidence="2">pPT14-32</plasmid>
    </source>
</reference>
<dbReference type="AlphaFoldDB" id="I3W2K0"/>
<evidence type="ECO:0000313" key="2">
    <source>
        <dbReference type="EMBL" id="AFK89827.1"/>
    </source>
</evidence>
<feature type="region of interest" description="Disordered" evidence="1">
    <location>
        <begin position="1"/>
        <end position="54"/>
    </location>
</feature>
<feature type="compositionally biased region" description="Polar residues" evidence="1">
    <location>
        <begin position="10"/>
        <end position="27"/>
    </location>
</feature>
<keyword evidence="2" id="KW-0614">Plasmid</keyword>
<name>I3W2K0_PSESX</name>
<evidence type="ECO:0000256" key="1">
    <source>
        <dbReference type="SAM" id="MobiDB-lite"/>
    </source>
</evidence>
<geneLocation type="plasmid" evidence="2">
    <name>pPT14-32</name>
</geneLocation>
<dbReference type="EMBL" id="JQ418536">
    <property type="protein sequence ID" value="AFK89827.1"/>
    <property type="molecule type" value="Genomic_DNA"/>
</dbReference>
<sequence length="54" mass="5748">MGQACRARRQVTSQSGTLSAAQVTSQPDALLARSASQSADEKNRPENAVFVLED</sequence>
<proteinExistence type="predicted"/>
<organism evidence="2">
    <name type="scientific">Pseudomonas syringae</name>
    <dbReference type="NCBI Taxonomy" id="317"/>
    <lineage>
        <taxon>Bacteria</taxon>
        <taxon>Pseudomonadati</taxon>
        <taxon>Pseudomonadota</taxon>
        <taxon>Gammaproteobacteria</taxon>
        <taxon>Pseudomonadales</taxon>
        <taxon>Pseudomonadaceae</taxon>
        <taxon>Pseudomonas</taxon>
    </lineage>
</organism>
<accession>I3W2K0</accession>
<protein>
    <submittedName>
        <fullName evidence="2">Uncharacterized protein</fullName>
    </submittedName>
</protein>